<keyword evidence="2" id="KW-0732">Signal</keyword>
<dbReference type="PANTHER" id="PTHR12959">
    <property type="entry name" value="GPI TRANSAMIDASE COMPONENT PIG-T-RELATED"/>
    <property type="match status" value="1"/>
</dbReference>
<evidence type="ECO:0000313" key="4">
    <source>
        <dbReference type="Proteomes" id="UP000242146"/>
    </source>
</evidence>
<dbReference type="GO" id="GO:0042765">
    <property type="term" value="C:GPI-anchor transamidase complex"/>
    <property type="evidence" value="ECO:0007669"/>
    <property type="project" value="EnsemblFungi"/>
</dbReference>
<proteinExistence type="predicted"/>
<evidence type="ECO:0000256" key="2">
    <source>
        <dbReference type="SAM" id="SignalP"/>
    </source>
</evidence>
<dbReference type="InterPro" id="IPR007245">
    <property type="entry name" value="PIG-T"/>
</dbReference>
<feature type="transmembrane region" description="Helical" evidence="1">
    <location>
        <begin position="491"/>
        <end position="513"/>
    </location>
</feature>
<dbReference type="STRING" id="101127.A0A1X2GKY7"/>
<sequence length="528" mass="59848">MRSLVAFCLLCFGYKAVAKDQFTEKLTFTPLSDGKVLAHFDFLTEVDAPFSQNVPLIDYDLFPKAIGQVMQTYSVRDLNLKFTQGRWLYDTWGLNPDSSSGTGVELWAWMDDPHKDVEHRWKSLTNVLSGLFCASLNFLDETLTVEPRLSFQQQPLSPNGSLQLYTPSQPAVLRYGVLPQENVCTENLTPWIKLLPCKSKAGIASLLNPHKIYNSNFHSMSIHTQSICKDPACFLRTLAIKQTVTSVLDPVRETGRRDWSLDSLFDRSLLGTCPMADRSQILVETPRDKARFQLLPTPTAMDDSVAVYDLHKDGSSLNVVMQWEELAFEFPLHPSVQGRLLANRYFTGYGQERGGLRVTLQNLDTDNAMKVTYFDVIPWYLKLFLHTLQIQVIQNGESLSSESVILDLYYQPAVDRARPNMLECQLELPANSVVTMTIDFDKMFLKYTEHRPDANRGFDIGSAVITLEDKSRIYTDTMLVSLPTPDFSMPYNVITLTCTVIALFFGSLFNLLIRSFAVVEEKEAKSEE</sequence>
<dbReference type="OrthoDB" id="331263at2759"/>
<organism evidence="3 4">
    <name type="scientific">Hesseltinella vesiculosa</name>
    <dbReference type="NCBI Taxonomy" id="101127"/>
    <lineage>
        <taxon>Eukaryota</taxon>
        <taxon>Fungi</taxon>
        <taxon>Fungi incertae sedis</taxon>
        <taxon>Mucoromycota</taxon>
        <taxon>Mucoromycotina</taxon>
        <taxon>Mucoromycetes</taxon>
        <taxon>Mucorales</taxon>
        <taxon>Cunninghamellaceae</taxon>
        <taxon>Hesseltinella</taxon>
    </lineage>
</organism>
<gene>
    <name evidence="3" type="ORF">DM01DRAFT_1366709</name>
</gene>
<evidence type="ECO:0000256" key="1">
    <source>
        <dbReference type="SAM" id="Phobius"/>
    </source>
</evidence>
<comment type="caution">
    <text evidence="3">The sequence shown here is derived from an EMBL/GenBank/DDBJ whole genome shotgun (WGS) entry which is preliminary data.</text>
</comment>
<dbReference type="PANTHER" id="PTHR12959:SF11">
    <property type="entry name" value="GPI TRANSAMIDASE COMPONENT PIG-T"/>
    <property type="match status" value="1"/>
</dbReference>
<dbReference type="GO" id="GO:0016255">
    <property type="term" value="P:attachment of GPI anchor to protein"/>
    <property type="evidence" value="ECO:0007669"/>
    <property type="project" value="EnsemblFungi"/>
</dbReference>
<dbReference type="EMBL" id="MCGT01000010">
    <property type="protein sequence ID" value="ORX56245.1"/>
    <property type="molecule type" value="Genomic_DNA"/>
</dbReference>
<accession>A0A1X2GKY7</accession>
<keyword evidence="1" id="KW-0472">Membrane</keyword>
<dbReference type="AlphaFoldDB" id="A0A1X2GKY7"/>
<evidence type="ECO:0000313" key="3">
    <source>
        <dbReference type="EMBL" id="ORX56245.1"/>
    </source>
</evidence>
<name>A0A1X2GKY7_9FUNG</name>
<dbReference type="Pfam" id="PF04113">
    <property type="entry name" value="Gpi16"/>
    <property type="match status" value="1"/>
</dbReference>
<feature type="signal peptide" evidence="2">
    <location>
        <begin position="1"/>
        <end position="18"/>
    </location>
</feature>
<protein>
    <submittedName>
        <fullName evidence="3">Gpi16 subunit, GPI transamidase component</fullName>
    </submittedName>
</protein>
<keyword evidence="4" id="KW-1185">Reference proteome</keyword>
<dbReference type="Proteomes" id="UP000242146">
    <property type="component" value="Unassembled WGS sequence"/>
</dbReference>
<keyword evidence="1" id="KW-1133">Transmembrane helix</keyword>
<reference evidence="3 4" key="1">
    <citation type="submission" date="2016-07" db="EMBL/GenBank/DDBJ databases">
        <title>Pervasive Adenine N6-methylation of Active Genes in Fungi.</title>
        <authorList>
            <consortium name="DOE Joint Genome Institute"/>
            <person name="Mondo S.J."/>
            <person name="Dannebaum R.O."/>
            <person name="Kuo R.C."/>
            <person name="Labutti K."/>
            <person name="Haridas S."/>
            <person name="Kuo A."/>
            <person name="Salamov A."/>
            <person name="Ahrendt S.R."/>
            <person name="Lipzen A."/>
            <person name="Sullivan W."/>
            <person name="Andreopoulos W.B."/>
            <person name="Clum A."/>
            <person name="Lindquist E."/>
            <person name="Daum C."/>
            <person name="Ramamoorthy G.K."/>
            <person name="Gryganskyi A."/>
            <person name="Culley D."/>
            <person name="Magnuson J.K."/>
            <person name="James T.Y."/>
            <person name="O'Malley M.A."/>
            <person name="Stajich J.E."/>
            <person name="Spatafora J.W."/>
            <person name="Visel A."/>
            <person name="Grigoriev I.V."/>
        </authorList>
    </citation>
    <scope>NUCLEOTIDE SEQUENCE [LARGE SCALE GENOMIC DNA]</scope>
    <source>
        <strain evidence="3 4">NRRL 3301</strain>
    </source>
</reference>
<feature type="chain" id="PRO_5013230775" evidence="2">
    <location>
        <begin position="19"/>
        <end position="528"/>
    </location>
</feature>
<keyword evidence="1" id="KW-0812">Transmembrane</keyword>